<feature type="domain" description="Myb/SANT-like" evidence="1">
    <location>
        <begin position="11"/>
        <end position="105"/>
    </location>
</feature>
<evidence type="ECO:0000313" key="3">
    <source>
        <dbReference type="Proteomes" id="UP001281410"/>
    </source>
</evidence>
<dbReference type="EMBL" id="JANJYJ010000001">
    <property type="protein sequence ID" value="KAK3231833.1"/>
    <property type="molecule type" value="Genomic_DNA"/>
</dbReference>
<dbReference type="PANTHER" id="PTHR31704:SF37">
    <property type="entry name" value="HEAT SHOCK PROTEIN"/>
    <property type="match status" value="1"/>
</dbReference>
<dbReference type="PANTHER" id="PTHR31704">
    <property type="entry name" value="MYB/SANT-LIKE DNA-BINDING DOMAIN PROTEIN-RELATED"/>
    <property type="match status" value="1"/>
</dbReference>
<reference evidence="2" key="1">
    <citation type="journal article" date="2023" name="Plant J.">
        <title>Genome sequences and population genomics provide insights into the demographic history, inbreeding, and mutation load of two 'living fossil' tree species of Dipteronia.</title>
        <authorList>
            <person name="Feng Y."/>
            <person name="Comes H.P."/>
            <person name="Chen J."/>
            <person name="Zhu S."/>
            <person name="Lu R."/>
            <person name="Zhang X."/>
            <person name="Li P."/>
            <person name="Qiu J."/>
            <person name="Olsen K.M."/>
            <person name="Qiu Y."/>
        </authorList>
    </citation>
    <scope>NUCLEOTIDE SEQUENCE</scope>
    <source>
        <strain evidence="2">NBL</strain>
    </source>
</reference>
<dbReference type="Pfam" id="PF12776">
    <property type="entry name" value="Myb_DNA-bind_3"/>
    <property type="match status" value="1"/>
</dbReference>
<name>A0AAE0EKI2_9ROSI</name>
<comment type="caution">
    <text evidence="2">The sequence shown here is derived from an EMBL/GenBank/DDBJ whole genome shotgun (WGS) entry which is preliminary data.</text>
</comment>
<proteinExistence type="predicted"/>
<protein>
    <recommendedName>
        <fullName evidence="1">Myb/SANT-like domain-containing protein</fullName>
    </recommendedName>
</protein>
<evidence type="ECO:0000259" key="1">
    <source>
        <dbReference type="Pfam" id="PF12776"/>
    </source>
</evidence>
<organism evidence="2 3">
    <name type="scientific">Dipteronia sinensis</name>
    <dbReference type="NCBI Taxonomy" id="43782"/>
    <lineage>
        <taxon>Eukaryota</taxon>
        <taxon>Viridiplantae</taxon>
        <taxon>Streptophyta</taxon>
        <taxon>Embryophyta</taxon>
        <taxon>Tracheophyta</taxon>
        <taxon>Spermatophyta</taxon>
        <taxon>Magnoliopsida</taxon>
        <taxon>eudicotyledons</taxon>
        <taxon>Gunneridae</taxon>
        <taxon>Pentapetalae</taxon>
        <taxon>rosids</taxon>
        <taxon>malvids</taxon>
        <taxon>Sapindales</taxon>
        <taxon>Sapindaceae</taxon>
        <taxon>Hippocastanoideae</taxon>
        <taxon>Acereae</taxon>
        <taxon>Dipteronia</taxon>
    </lineage>
</organism>
<gene>
    <name evidence="2" type="ORF">Dsin_003714</name>
</gene>
<dbReference type="InterPro" id="IPR024752">
    <property type="entry name" value="Myb/SANT-like_dom"/>
</dbReference>
<sequence length="116" mass="13532">MAQNESCRANWSDPTQRKYFIDLCLQEVNSGFRSGGTLKPSAWTRIAEGLEKIIGKKFTQKQLKNGWDYMKKQYLTWTKLITTTGHGYNSVTQTFDWPAERWDDYIKANTLLTSFH</sequence>
<dbReference type="AlphaFoldDB" id="A0AAE0EKI2"/>
<dbReference type="Proteomes" id="UP001281410">
    <property type="component" value="Unassembled WGS sequence"/>
</dbReference>
<keyword evidence="3" id="KW-1185">Reference proteome</keyword>
<evidence type="ECO:0000313" key="2">
    <source>
        <dbReference type="EMBL" id="KAK3231833.1"/>
    </source>
</evidence>
<accession>A0AAE0EKI2</accession>